<keyword evidence="2" id="KW-0238">DNA-binding</keyword>
<dbReference type="InterPro" id="IPR059106">
    <property type="entry name" value="WHD_MalT"/>
</dbReference>
<evidence type="ECO:0000256" key="1">
    <source>
        <dbReference type="ARBA" id="ARBA00023015"/>
    </source>
</evidence>
<dbReference type="SMART" id="SM00382">
    <property type="entry name" value="AAA"/>
    <property type="match status" value="1"/>
</dbReference>
<keyword evidence="1" id="KW-0805">Transcription regulation</keyword>
<evidence type="ECO:0000259" key="4">
    <source>
        <dbReference type="PROSITE" id="PS50043"/>
    </source>
</evidence>
<accession>A0ABS8Z9A7</accession>
<evidence type="ECO:0000256" key="3">
    <source>
        <dbReference type="ARBA" id="ARBA00023163"/>
    </source>
</evidence>
<dbReference type="PANTHER" id="PTHR44688">
    <property type="entry name" value="DNA-BINDING TRANSCRIPTIONAL ACTIVATOR DEVR_DOSR"/>
    <property type="match status" value="1"/>
</dbReference>
<keyword evidence="3" id="KW-0804">Transcription</keyword>
<reference evidence="5 6" key="1">
    <citation type="submission" date="2021-12" db="EMBL/GenBank/DDBJ databases">
        <title>Genome sequence of Kibdelosporangium philippinense ATCC 49844.</title>
        <authorList>
            <person name="Fedorov E.A."/>
            <person name="Omeragic M."/>
            <person name="Shalygina K.F."/>
            <person name="Maclea K.S."/>
        </authorList>
    </citation>
    <scope>NUCLEOTIDE SEQUENCE [LARGE SCALE GENOMIC DNA]</scope>
    <source>
        <strain evidence="5 6">ATCC 49844</strain>
    </source>
</reference>
<dbReference type="SMART" id="SM00421">
    <property type="entry name" value="HTH_LUXR"/>
    <property type="match status" value="1"/>
</dbReference>
<organism evidence="5 6">
    <name type="scientific">Kibdelosporangium philippinense</name>
    <dbReference type="NCBI Taxonomy" id="211113"/>
    <lineage>
        <taxon>Bacteria</taxon>
        <taxon>Bacillati</taxon>
        <taxon>Actinomycetota</taxon>
        <taxon>Actinomycetes</taxon>
        <taxon>Pseudonocardiales</taxon>
        <taxon>Pseudonocardiaceae</taxon>
        <taxon>Kibdelosporangium</taxon>
    </lineage>
</organism>
<dbReference type="Proteomes" id="UP001521150">
    <property type="component" value="Unassembled WGS sequence"/>
</dbReference>
<dbReference type="Pfam" id="PF25873">
    <property type="entry name" value="WHD_MalT"/>
    <property type="match status" value="1"/>
</dbReference>
<dbReference type="SUPFAM" id="SSF52540">
    <property type="entry name" value="P-loop containing nucleoside triphosphate hydrolases"/>
    <property type="match status" value="1"/>
</dbReference>
<dbReference type="PROSITE" id="PS50043">
    <property type="entry name" value="HTH_LUXR_2"/>
    <property type="match status" value="1"/>
</dbReference>
<evidence type="ECO:0000313" key="5">
    <source>
        <dbReference type="EMBL" id="MCE7004400.1"/>
    </source>
</evidence>
<dbReference type="RefSeq" id="WP_233725919.1">
    <property type="nucleotide sequence ID" value="NZ_JAJVCN010000001.1"/>
</dbReference>
<dbReference type="InterPro" id="IPR027417">
    <property type="entry name" value="P-loop_NTPase"/>
</dbReference>
<dbReference type="InterPro" id="IPR049945">
    <property type="entry name" value="AAA_22"/>
</dbReference>
<name>A0ABS8Z9A7_9PSEU</name>
<dbReference type="PANTHER" id="PTHR44688:SF16">
    <property type="entry name" value="DNA-BINDING TRANSCRIPTIONAL ACTIVATOR DEVR_DOSR"/>
    <property type="match status" value="1"/>
</dbReference>
<dbReference type="SUPFAM" id="SSF46894">
    <property type="entry name" value="C-terminal effector domain of the bipartite response regulators"/>
    <property type="match status" value="1"/>
</dbReference>
<dbReference type="Gene3D" id="1.10.10.10">
    <property type="entry name" value="Winged helix-like DNA-binding domain superfamily/Winged helix DNA-binding domain"/>
    <property type="match status" value="1"/>
</dbReference>
<dbReference type="Gene3D" id="1.25.40.10">
    <property type="entry name" value="Tetratricopeptide repeat domain"/>
    <property type="match status" value="1"/>
</dbReference>
<keyword evidence="6" id="KW-1185">Reference proteome</keyword>
<dbReference type="InterPro" id="IPR016032">
    <property type="entry name" value="Sig_transdc_resp-reg_C-effctor"/>
</dbReference>
<dbReference type="InterPro" id="IPR003593">
    <property type="entry name" value="AAA+_ATPase"/>
</dbReference>
<dbReference type="CDD" id="cd06170">
    <property type="entry name" value="LuxR_C_like"/>
    <property type="match status" value="1"/>
</dbReference>
<dbReference type="Gene3D" id="3.40.50.300">
    <property type="entry name" value="P-loop containing nucleotide triphosphate hydrolases"/>
    <property type="match status" value="1"/>
</dbReference>
<gene>
    <name evidence="5" type="ORF">LWC34_16365</name>
</gene>
<sequence length="862" mass="94840">MPAARTRIPDVPPTTLIRDRLHTLLDAAVFDGDAIPPVTVVCAPAGAGKTTMLAAWARRRIERWDTPVAWVSVDTEDNDPTVLWTVILQALRERCALPLGDLPIPRGESYAVLVNAIVAEFERVSEPVVLIIDGVHEIQSNAAVRTMNLLLRDLPRALRVVLATRFLPPLVLPRLRLENRLREIGPEELTFTAAEARLLYAKEGITLTRAGLAALMERTEGWAAGLRFASLSADSALPRITGDDRVVADYLLREVFARQPDEVQQFMLATCVCRAFTTDLAVELSGRENAGQIIDRLERTSILTSTADEAPAQFRYHPLLRGYLCAELGRRRFSALQRQHRIAAVWLNANGDPLRALEHSLKAGDHELAARLAARSGLGHILKGQSALLWRILRTAPEHVLNRPSVALVAAAAALDLGDVPAADRWLRRIADSVYPPRTQRLKALRATVQLHRSRLAGDIRPALTELRATNAGRTGDFDLDLMATFNAGVAQAWLGRQQAAEAALRQALSMAGSEQRDAIALECRTHLVAIAAVHGDLSAVDRQIADTLAFARTRGWAESSRAAYAYTLFGVAAYQRLEDDKARRLATVAAGLMPAVTDATIELCVHTLDAMIEFDTSHDPHEIVADLRGHWKRLAKRDISPAMIAYAAPARQRMALRVGEYPWALEVLDEIEKIGIRCGEQDLLRAVHYVHKGKMGSPRRILAPLLSGQTRAVAASTVVEAWLLEAHLADRIGERQRAHEALCRALAIAAPHNARRPFRDAGHSVRALLARGAGRFGRLEVFATSVRDALPAHVPDLADGLTAREQVLLAELPSMRTTEEIAQNLFVSVNTVKTHLRGIYRKLGVRHRRDAISVARERGLL</sequence>
<protein>
    <submittedName>
        <fullName evidence="5">LuxR C-terminal-related transcriptional regulator</fullName>
    </submittedName>
</protein>
<dbReference type="InterPro" id="IPR011990">
    <property type="entry name" value="TPR-like_helical_dom_sf"/>
</dbReference>
<dbReference type="Pfam" id="PF13401">
    <property type="entry name" value="AAA_22"/>
    <property type="match status" value="1"/>
</dbReference>
<dbReference type="InterPro" id="IPR000792">
    <property type="entry name" value="Tscrpt_reg_LuxR_C"/>
</dbReference>
<comment type="caution">
    <text evidence="5">The sequence shown here is derived from an EMBL/GenBank/DDBJ whole genome shotgun (WGS) entry which is preliminary data.</text>
</comment>
<dbReference type="InterPro" id="IPR036388">
    <property type="entry name" value="WH-like_DNA-bd_sf"/>
</dbReference>
<proteinExistence type="predicted"/>
<dbReference type="Pfam" id="PF00196">
    <property type="entry name" value="GerE"/>
    <property type="match status" value="1"/>
</dbReference>
<feature type="domain" description="HTH luxR-type" evidence="4">
    <location>
        <begin position="795"/>
        <end position="860"/>
    </location>
</feature>
<evidence type="ECO:0000313" key="6">
    <source>
        <dbReference type="Proteomes" id="UP001521150"/>
    </source>
</evidence>
<dbReference type="EMBL" id="JAJVCN010000001">
    <property type="protein sequence ID" value="MCE7004400.1"/>
    <property type="molecule type" value="Genomic_DNA"/>
</dbReference>
<evidence type="ECO:0000256" key="2">
    <source>
        <dbReference type="ARBA" id="ARBA00023125"/>
    </source>
</evidence>